<feature type="compositionally biased region" description="Basic residues" evidence="1">
    <location>
        <begin position="204"/>
        <end position="218"/>
    </location>
</feature>
<organism evidence="2 3">
    <name type="scientific">Mycena rosella</name>
    <name type="common">Pink bonnet</name>
    <name type="synonym">Agaricus rosellus</name>
    <dbReference type="NCBI Taxonomy" id="1033263"/>
    <lineage>
        <taxon>Eukaryota</taxon>
        <taxon>Fungi</taxon>
        <taxon>Dikarya</taxon>
        <taxon>Basidiomycota</taxon>
        <taxon>Agaricomycotina</taxon>
        <taxon>Agaricomycetes</taxon>
        <taxon>Agaricomycetidae</taxon>
        <taxon>Agaricales</taxon>
        <taxon>Marasmiineae</taxon>
        <taxon>Mycenaceae</taxon>
        <taxon>Mycena</taxon>
    </lineage>
</organism>
<protein>
    <submittedName>
        <fullName evidence="2">Uncharacterized protein</fullName>
    </submittedName>
</protein>
<evidence type="ECO:0000313" key="2">
    <source>
        <dbReference type="EMBL" id="KAJ7637781.1"/>
    </source>
</evidence>
<accession>A0AAD7C2W0</accession>
<sequence>MHVLFAVSRRPLSLRTSRIIAVMLFYYCCISPVHTLPSVRVMPLASSTYPVPAPAPDLPDLPFLPMLVRVRLRLVPPFIFVPRNLRGRRASRRRLPRELGNGRAKLRLGIGYAARRALGRGHLARGDGTILARGGARREVRGDAACMGVRRGVRVGVPRRRLLVREARRTSCSWGCGGVYERVEGAELVEGAWQRARGVMRKQGVTRKQRVTRKRRGRGGCAGADGGRLPSARKYGRGRV</sequence>
<evidence type="ECO:0000256" key="1">
    <source>
        <dbReference type="SAM" id="MobiDB-lite"/>
    </source>
</evidence>
<proteinExistence type="predicted"/>
<comment type="caution">
    <text evidence="2">The sequence shown here is derived from an EMBL/GenBank/DDBJ whole genome shotgun (WGS) entry which is preliminary data.</text>
</comment>
<evidence type="ECO:0000313" key="3">
    <source>
        <dbReference type="Proteomes" id="UP001221757"/>
    </source>
</evidence>
<feature type="region of interest" description="Disordered" evidence="1">
    <location>
        <begin position="204"/>
        <end position="240"/>
    </location>
</feature>
<dbReference type="EMBL" id="JARKIE010000452">
    <property type="protein sequence ID" value="KAJ7637781.1"/>
    <property type="molecule type" value="Genomic_DNA"/>
</dbReference>
<dbReference type="AlphaFoldDB" id="A0AAD7C2W0"/>
<dbReference type="Proteomes" id="UP001221757">
    <property type="component" value="Unassembled WGS sequence"/>
</dbReference>
<reference evidence="2" key="1">
    <citation type="submission" date="2023-03" db="EMBL/GenBank/DDBJ databases">
        <title>Massive genome expansion in bonnet fungi (Mycena s.s.) driven by repeated elements and novel gene families across ecological guilds.</title>
        <authorList>
            <consortium name="Lawrence Berkeley National Laboratory"/>
            <person name="Harder C.B."/>
            <person name="Miyauchi S."/>
            <person name="Viragh M."/>
            <person name="Kuo A."/>
            <person name="Thoen E."/>
            <person name="Andreopoulos B."/>
            <person name="Lu D."/>
            <person name="Skrede I."/>
            <person name="Drula E."/>
            <person name="Henrissat B."/>
            <person name="Morin E."/>
            <person name="Kohler A."/>
            <person name="Barry K."/>
            <person name="LaButti K."/>
            <person name="Morin E."/>
            <person name="Salamov A."/>
            <person name="Lipzen A."/>
            <person name="Mereny Z."/>
            <person name="Hegedus B."/>
            <person name="Baldrian P."/>
            <person name="Stursova M."/>
            <person name="Weitz H."/>
            <person name="Taylor A."/>
            <person name="Grigoriev I.V."/>
            <person name="Nagy L.G."/>
            <person name="Martin F."/>
            <person name="Kauserud H."/>
        </authorList>
    </citation>
    <scope>NUCLEOTIDE SEQUENCE</scope>
    <source>
        <strain evidence="2">CBHHK067</strain>
    </source>
</reference>
<gene>
    <name evidence="2" type="ORF">B0H17DRAFT_1278782</name>
</gene>
<name>A0AAD7C2W0_MYCRO</name>
<keyword evidence="3" id="KW-1185">Reference proteome</keyword>